<evidence type="ECO:0000256" key="1">
    <source>
        <dbReference type="SAM" id="Phobius"/>
    </source>
</evidence>
<evidence type="ECO:0000313" key="2">
    <source>
        <dbReference type="EMBL" id="GAI89299.1"/>
    </source>
</evidence>
<feature type="non-terminal residue" evidence="2">
    <location>
        <position position="93"/>
    </location>
</feature>
<organism evidence="2">
    <name type="scientific">marine sediment metagenome</name>
    <dbReference type="NCBI Taxonomy" id="412755"/>
    <lineage>
        <taxon>unclassified sequences</taxon>
        <taxon>metagenomes</taxon>
        <taxon>ecological metagenomes</taxon>
    </lineage>
</organism>
<gene>
    <name evidence="2" type="ORF">S12H4_34187</name>
</gene>
<protein>
    <submittedName>
        <fullName evidence="2">Uncharacterized protein</fullName>
    </submittedName>
</protein>
<name>X1UAC4_9ZZZZ</name>
<reference evidence="2" key="1">
    <citation type="journal article" date="2014" name="Front. Microbiol.">
        <title>High frequency of phylogenetically diverse reductive dehalogenase-homologous genes in deep subseafloor sedimentary metagenomes.</title>
        <authorList>
            <person name="Kawai M."/>
            <person name="Futagami T."/>
            <person name="Toyoda A."/>
            <person name="Takaki Y."/>
            <person name="Nishi S."/>
            <person name="Hori S."/>
            <person name="Arai W."/>
            <person name="Tsubouchi T."/>
            <person name="Morono Y."/>
            <person name="Uchiyama I."/>
            <person name="Ito T."/>
            <person name="Fujiyama A."/>
            <person name="Inagaki F."/>
            <person name="Takami H."/>
        </authorList>
    </citation>
    <scope>NUCLEOTIDE SEQUENCE</scope>
    <source>
        <strain evidence="2">Expedition CK06-06</strain>
    </source>
</reference>
<accession>X1UAC4</accession>
<keyword evidence="1" id="KW-0812">Transmembrane</keyword>
<sequence length="93" mass="10421">MEIIQIILFGLAIFFFSEILLPLKSVTILPANLEELLFKLFIKLSGRNMLSRTDIFLSAGKPRTRSIPNFVHSLQLSDQAEISLLTCSPGTEL</sequence>
<feature type="transmembrane region" description="Helical" evidence="1">
    <location>
        <begin position="6"/>
        <end position="23"/>
    </location>
</feature>
<dbReference type="EMBL" id="BARW01020206">
    <property type="protein sequence ID" value="GAI89299.1"/>
    <property type="molecule type" value="Genomic_DNA"/>
</dbReference>
<dbReference type="AlphaFoldDB" id="X1UAC4"/>
<keyword evidence="1" id="KW-0472">Membrane</keyword>
<proteinExistence type="predicted"/>
<keyword evidence="1" id="KW-1133">Transmembrane helix</keyword>
<comment type="caution">
    <text evidence="2">The sequence shown here is derived from an EMBL/GenBank/DDBJ whole genome shotgun (WGS) entry which is preliminary data.</text>
</comment>